<dbReference type="EMBL" id="LR797268">
    <property type="protein sequence ID" value="CAB4197362.1"/>
    <property type="molecule type" value="Genomic_DNA"/>
</dbReference>
<accession>A0A6J5SC42</accession>
<sequence>MKRVISTSNTFYDGSLHLAGTVFEVSDDFKLSRSMKVHEGAALVPEPEKGPEPIALSQVAKTLRLPKDRPLA</sequence>
<evidence type="ECO:0000313" key="3">
    <source>
        <dbReference type="EMBL" id="CAB4211365.1"/>
    </source>
</evidence>
<evidence type="ECO:0000313" key="2">
    <source>
        <dbReference type="EMBL" id="CAB4197362.1"/>
    </source>
</evidence>
<gene>
    <name evidence="1" type="ORF">UFOVP1077_20</name>
    <name evidence="2" type="ORF">UFOVP1316_8</name>
    <name evidence="3" type="ORF">UFOVP1428_17</name>
    <name evidence="4" type="ORF">UFOVP1526_27</name>
</gene>
<evidence type="ECO:0000313" key="1">
    <source>
        <dbReference type="EMBL" id="CAB4182731.1"/>
    </source>
</evidence>
<dbReference type="EMBL" id="LR798376">
    <property type="protein sequence ID" value="CAB5227293.1"/>
    <property type="molecule type" value="Genomic_DNA"/>
</dbReference>
<evidence type="ECO:0000313" key="4">
    <source>
        <dbReference type="EMBL" id="CAB5227293.1"/>
    </source>
</evidence>
<proteinExistence type="predicted"/>
<reference evidence="3" key="1">
    <citation type="submission" date="2020-05" db="EMBL/GenBank/DDBJ databases">
        <authorList>
            <person name="Chiriac C."/>
            <person name="Salcher M."/>
            <person name="Ghai R."/>
            <person name="Kavagutti S V."/>
        </authorList>
    </citation>
    <scope>NUCLEOTIDE SEQUENCE</scope>
</reference>
<name>A0A6J5SC42_9CAUD</name>
<organism evidence="3">
    <name type="scientific">uncultured Caudovirales phage</name>
    <dbReference type="NCBI Taxonomy" id="2100421"/>
    <lineage>
        <taxon>Viruses</taxon>
        <taxon>Duplodnaviria</taxon>
        <taxon>Heunggongvirae</taxon>
        <taxon>Uroviricota</taxon>
        <taxon>Caudoviricetes</taxon>
        <taxon>Peduoviridae</taxon>
        <taxon>Maltschvirus</taxon>
        <taxon>Maltschvirus maltsch</taxon>
    </lineage>
</organism>
<protein>
    <submittedName>
        <fullName evidence="3">Uncharacterized protein</fullName>
    </submittedName>
</protein>
<dbReference type="EMBL" id="LR797030">
    <property type="protein sequence ID" value="CAB4182731.1"/>
    <property type="molecule type" value="Genomic_DNA"/>
</dbReference>
<dbReference type="EMBL" id="LR797374">
    <property type="protein sequence ID" value="CAB4211365.1"/>
    <property type="molecule type" value="Genomic_DNA"/>
</dbReference>